<feature type="region of interest" description="Disordered" evidence="1">
    <location>
        <begin position="21"/>
        <end position="49"/>
    </location>
</feature>
<evidence type="ECO:0000313" key="3">
    <source>
        <dbReference type="Proteomes" id="UP000195273"/>
    </source>
</evidence>
<accession>A0A1Y0E7L2</accession>
<sequence length="115" mass="13004">MAEKKDATEILQSIKAQREQARAELPRVNPIDGKVVSNSATPRVPFNRDRNKHAKKFKVVRYSSSMSEVGIEALRHLTAVTGMTQRAMIETAVRNYVDTIDPQLILEIEKTLLNE</sequence>
<reference evidence="2 3" key="1">
    <citation type="submission" date="2017-05" db="EMBL/GenBank/DDBJ databases">
        <title>Genome Sequence of Loktanella vestfoldensis Strain SMR4r Isolated from a Culture of the Diatom Skeletonema marinoi.</title>
        <authorList>
            <person name="Topel M."/>
            <person name="Pinder M.I.M."/>
            <person name="Johansson O.N."/>
            <person name="Kourtchenko O."/>
            <person name="Godhe A."/>
            <person name="Clarke A.K."/>
        </authorList>
    </citation>
    <scope>NUCLEOTIDE SEQUENCE [LARGE SCALE GENOMIC DNA]</scope>
    <source>
        <strain evidence="2 3">SMR4r</strain>
    </source>
</reference>
<dbReference type="Proteomes" id="UP000195273">
    <property type="component" value="Chromosome"/>
</dbReference>
<name>A0A1Y0E7L2_9RHOB</name>
<gene>
    <name evidence="2" type="ORF">LOKVESSMR4R_00023</name>
</gene>
<keyword evidence="3" id="KW-1185">Reference proteome</keyword>
<dbReference type="RefSeq" id="WP_087205625.1">
    <property type="nucleotide sequence ID" value="NZ_CP021431.1"/>
</dbReference>
<proteinExistence type="predicted"/>
<protein>
    <submittedName>
        <fullName evidence="2">Uncharacterized protein</fullName>
    </submittedName>
</protein>
<evidence type="ECO:0000256" key="1">
    <source>
        <dbReference type="SAM" id="MobiDB-lite"/>
    </source>
</evidence>
<dbReference type="EMBL" id="CP021431">
    <property type="protein sequence ID" value="ART99371.1"/>
    <property type="molecule type" value="Genomic_DNA"/>
</dbReference>
<dbReference type="KEGG" id="lvs:LOKVESSMR4R_00023"/>
<dbReference type="AlphaFoldDB" id="A0A1Y0E7L2"/>
<evidence type="ECO:0000313" key="2">
    <source>
        <dbReference type="EMBL" id="ART99371.1"/>
    </source>
</evidence>
<organism evidence="2 3">
    <name type="scientific">Yoonia vestfoldensis</name>
    <dbReference type="NCBI Taxonomy" id="245188"/>
    <lineage>
        <taxon>Bacteria</taxon>
        <taxon>Pseudomonadati</taxon>
        <taxon>Pseudomonadota</taxon>
        <taxon>Alphaproteobacteria</taxon>
        <taxon>Rhodobacterales</taxon>
        <taxon>Paracoccaceae</taxon>
        <taxon>Yoonia</taxon>
    </lineage>
</organism>